<dbReference type="Pfam" id="PF13400">
    <property type="entry name" value="Tad"/>
    <property type="match status" value="1"/>
</dbReference>
<dbReference type="Proteomes" id="UP000196581">
    <property type="component" value="Unassembled WGS sequence"/>
</dbReference>
<proteinExistence type="predicted"/>
<keyword evidence="1" id="KW-0472">Membrane</keyword>
<accession>A0A1X6X4S1</accession>
<evidence type="ECO:0000313" key="3">
    <source>
        <dbReference type="EMBL" id="SLM94014.1"/>
    </source>
</evidence>
<organism evidence="3 4">
    <name type="scientific">Brevibacterium yomogidense</name>
    <dbReference type="NCBI Taxonomy" id="946573"/>
    <lineage>
        <taxon>Bacteria</taxon>
        <taxon>Bacillati</taxon>
        <taxon>Actinomycetota</taxon>
        <taxon>Actinomycetes</taxon>
        <taxon>Micrococcales</taxon>
        <taxon>Brevibacteriaceae</taxon>
        <taxon>Brevibacterium</taxon>
    </lineage>
</organism>
<feature type="transmembrane region" description="Helical" evidence="1">
    <location>
        <begin position="20"/>
        <end position="44"/>
    </location>
</feature>
<dbReference type="InterPro" id="IPR028087">
    <property type="entry name" value="Tad_N"/>
</dbReference>
<reference evidence="4" key="1">
    <citation type="submission" date="2017-02" db="EMBL/GenBank/DDBJ databases">
        <authorList>
            <person name="Dridi B."/>
        </authorList>
    </citation>
    <scope>NUCLEOTIDE SEQUENCE [LARGE SCALE GENOMIC DNA]</scope>
    <source>
        <strain evidence="4">B Co 03.10</strain>
    </source>
</reference>
<sequence>MMRRTPAPRRRRDDGSITPLAIGFATIALALILLAALITDMWLAQRKLFALADSAALASAESFDAAPTDEPAILLTDEGVTESARHYLSAVEVPAGYTDVSVSGRSPDGLSAEVTLRTAYVPALLSPFAPSWIELEATATVRGALRL</sequence>
<keyword evidence="1" id="KW-1133">Transmembrane helix</keyword>
<dbReference type="EMBL" id="FWFF01000004">
    <property type="protein sequence ID" value="SLM94014.1"/>
    <property type="molecule type" value="Genomic_DNA"/>
</dbReference>
<keyword evidence="4" id="KW-1185">Reference proteome</keyword>
<keyword evidence="1" id="KW-0812">Transmembrane</keyword>
<dbReference type="AlphaFoldDB" id="A0A1X6X4S1"/>
<evidence type="ECO:0000313" key="4">
    <source>
        <dbReference type="Proteomes" id="UP000196581"/>
    </source>
</evidence>
<protein>
    <submittedName>
        <fullName evidence="3">Putative membrane protein</fullName>
    </submittedName>
</protein>
<feature type="domain" description="Putative Flp pilus-assembly TadG-like N-terminal" evidence="2">
    <location>
        <begin position="15"/>
        <end position="60"/>
    </location>
</feature>
<evidence type="ECO:0000259" key="2">
    <source>
        <dbReference type="Pfam" id="PF13400"/>
    </source>
</evidence>
<name>A0A1X6X4S1_9MICO</name>
<evidence type="ECO:0000256" key="1">
    <source>
        <dbReference type="SAM" id="Phobius"/>
    </source>
</evidence>
<gene>
    <name evidence="3" type="ORF">FM105_03950</name>
</gene>